<accession>A0A380WHN3</accession>
<dbReference type="AlphaFoldDB" id="A0A380WHN3"/>
<reference evidence="1 2" key="1">
    <citation type="submission" date="2018-06" db="EMBL/GenBank/DDBJ databases">
        <authorList>
            <consortium name="Pathogen Informatics"/>
            <person name="Doyle S."/>
        </authorList>
    </citation>
    <scope>NUCLEOTIDE SEQUENCE [LARGE SCALE GENOMIC DNA]</scope>
    <source>
        <strain evidence="1 2">NCTC10684</strain>
    </source>
</reference>
<name>A0A380WHN3_AMIAI</name>
<dbReference type="Proteomes" id="UP000254701">
    <property type="component" value="Unassembled WGS sequence"/>
</dbReference>
<gene>
    <name evidence="1" type="ORF">NCTC10684_01495</name>
</gene>
<organism evidence="1 2">
    <name type="scientific">Aminobacter aminovorans</name>
    <name type="common">Chelatobacter heintzii</name>
    <dbReference type="NCBI Taxonomy" id="83263"/>
    <lineage>
        <taxon>Bacteria</taxon>
        <taxon>Pseudomonadati</taxon>
        <taxon>Pseudomonadota</taxon>
        <taxon>Alphaproteobacteria</taxon>
        <taxon>Hyphomicrobiales</taxon>
        <taxon>Phyllobacteriaceae</taxon>
        <taxon>Aminobacter</taxon>
    </lineage>
</organism>
<dbReference type="EMBL" id="UFSM01000001">
    <property type="protein sequence ID" value="SUU88285.1"/>
    <property type="molecule type" value="Genomic_DNA"/>
</dbReference>
<protein>
    <submittedName>
        <fullName evidence="1">Uncharacterized protein</fullName>
    </submittedName>
</protein>
<sequence>MGSALKAPDAVAHVFEGGDEGCFLFEVGAFDVARILDTPMRIGRMAEPDRAGFTRRVVTDHPYIQTNGYK</sequence>
<evidence type="ECO:0000313" key="2">
    <source>
        <dbReference type="Proteomes" id="UP000254701"/>
    </source>
</evidence>
<proteinExistence type="predicted"/>
<evidence type="ECO:0000313" key="1">
    <source>
        <dbReference type="EMBL" id="SUU88285.1"/>
    </source>
</evidence>